<feature type="binding site" evidence="3">
    <location>
        <position position="239"/>
    </location>
    <ligand>
        <name>FAD</name>
        <dbReference type="ChEBI" id="CHEBI:57692"/>
    </ligand>
</feature>
<keyword evidence="8" id="KW-1185">Reference proteome</keyword>
<dbReference type="SUPFAM" id="SSF51905">
    <property type="entry name" value="FAD/NAD(P)-binding domain"/>
    <property type="match status" value="1"/>
</dbReference>
<dbReference type="InterPro" id="IPR012132">
    <property type="entry name" value="GMC_OxRdtase"/>
</dbReference>
<feature type="domain" description="Glucose-methanol-choline oxidoreductase N-terminal" evidence="6">
    <location>
        <begin position="278"/>
        <end position="292"/>
    </location>
</feature>
<dbReference type="EMBL" id="JARJCM010000064">
    <property type="protein sequence ID" value="KAJ7033595.1"/>
    <property type="molecule type" value="Genomic_DNA"/>
</dbReference>
<keyword evidence="3 4" id="KW-0274">FAD</keyword>
<dbReference type="AlphaFoldDB" id="A0AAD6SVR8"/>
<comment type="caution">
    <text evidence="7">The sequence shown here is derived from an EMBL/GenBank/DDBJ whole genome shotgun (WGS) entry which is preliminary data.</text>
</comment>
<feature type="binding site" evidence="3">
    <location>
        <begin position="534"/>
        <end position="535"/>
    </location>
    <ligand>
        <name>FAD</name>
        <dbReference type="ChEBI" id="CHEBI:57692"/>
    </ligand>
</feature>
<dbReference type="Pfam" id="PF00732">
    <property type="entry name" value="GMC_oxred_N"/>
    <property type="match status" value="1"/>
</dbReference>
<dbReference type="Gene3D" id="3.50.50.60">
    <property type="entry name" value="FAD/NAD(P)-binding domain"/>
    <property type="match status" value="1"/>
</dbReference>
<gene>
    <name evidence="7" type="ORF">C8F04DRAFT_1104409</name>
</gene>
<feature type="domain" description="Glucose-methanol-choline oxidoreductase N-terminal" evidence="5">
    <location>
        <begin position="96"/>
        <end position="119"/>
    </location>
</feature>
<evidence type="ECO:0000313" key="7">
    <source>
        <dbReference type="EMBL" id="KAJ7033595.1"/>
    </source>
</evidence>
<comment type="similarity">
    <text evidence="2 4">Belongs to the GMC oxidoreductase family.</text>
</comment>
<dbReference type="InterPro" id="IPR036188">
    <property type="entry name" value="FAD/NAD-bd_sf"/>
</dbReference>
<organism evidence="7 8">
    <name type="scientific">Mycena alexandri</name>
    <dbReference type="NCBI Taxonomy" id="1745969"/>
    <lineage>
        <taxon>Eukaryota</taxon>
        <taxon>Fungi</taxon>
        <taxon>Dikarya</taxon>
        <taxon>Basidiomycota</taxon>
        <taxon>Agaricomycotina</taxon>
        <taxon>Agaricomycetes</taxon>
        <taxon>Agaricomycetidae</taxon>
        <taxon>Agaricales</taxon>
        <taxon>Marasmiineae</taxon>
        <taxon>Mycenaceae</taxon>
        <taxon>Mycena</taxon>
    </lineage>
</organism>
<evidence type="ECO:0000256" key="1">
    <source>
        <dbReference type="ARBA" id="ARBA00001974"/>
    </source>
</evidence>
<feature type="binding site" evidence="3">
    <location>
        <begin position="20"/>
        <end position="21"/>
    </location>
    <ligand>
        <name>FAD</name>
        <dbReference type="ChEBI" id="CHEBI:57692"/>
    </ligand>
</feature>
<dbReference type="PROSITE" id="PS00624">
    <property type="entry name" value="GMC_OXRED_2"/>
    <property type="match status" value="1"/>
</dbReference>
<sequence length="603" mass="64834">MNIDLLPSTDFDIIFVGGGTTACVAASRLAAADSNLRILILENGHHTKDNPTHTQPGRYRHTMASAVTAGTADTLTFHQGMPSANIDGRTPAVSSAKCVGGGSSINAMLYNRAPASDYDDWMHLGNAGWGSADLIPLAKKLETYQAGVTNSTHGSSGPIKISYGGLETKLGKDFLVAAAGFPRGRGFTEDMNDFTTCDAYGRLPKYIDATTGRRSDVAHFYLYPQRGNPNFHVLDHARVNRVLFNAENVAIGVEYQMESPERAVLTANAARLVVLSAGAFGSPAILERSGVGAKDWLEQHDITVISDLPGVGENFNDHPAIFAPYLVPQDGVTLNNLSQDTDGLFETQWAHEGNGLMATNGLDAGIKVRPNAQDLQQLTPAFSTRWATFFADVPDKYVVFVAPFSAHFGANSPTTTHAIFNILYFVPYPMSTGAVHITSACPFAPLAVNTGLLDRNEDLVILRWAYKWSREITRRMDSYRGEYADEHPVFPDGSQATCRVEGGPINIAAPEIEYSTADDDAIDAYHRQKVGLGWHSLGTCAMKPRDASGVVDSRLSVYGVKNLKVADMSIAPLNVGANTNNTALIIGEKAAILIAEDLGINGV</sequence>
<dbReference type="PANTHER" id="PTHR11552:SF78">
    <property type="entry name" value="GLUCOSE-METHANOL-CHOLINE OXIDOREDUCTASE N-TERMINAL DOMAIN-CONTAINING PROTEIN"/>
    <property type="match status" value="1"/>
</dbReference>
<proteinExistence type="inferred from homology"/>
<protein>
    <submittedName>
        <fullName evidence="7">GMC oxidoreductase-domain-containing protein</fullName>
    </submittedName>
</protein>
<name>A0AAD6SVR8_9AGAR</name>
<evidence type="ECO:0000256" key="4">
    <source>
        <dbReference type="RuleBase" id="RU003968"/>
    </source>
</evidence>
<evidence type="ECO:0000259" key="6">
    <source>
        <dbReference type="PROSITE" id="PS00624"/>
    </source>
</evidence>
<accession>A0AAD6SVR8</accession>
<keyword evidence="4" id="KW-0285">Flavoprotein</keyword>
<comment type="cofactor">
    <cofactor evidence="1 3">
        <name>FAD</name>
        <dbReference type="ChEBI" id="CHEBI:57692"/>
    </cofactor>
</comment>
<reference evidence="7" key="1">
    <citation type="submission" date="2023-03" db="EMBL/GenBank/DDBJ databases">
        <title>Massive genome expansion in bonnet fungi (Mycena s.s.) driven by repeated elements and novel gene families across ecological guilds.</title>
        <authorList>
            <consortium name="Lawrence Berkeley National Laboratory"/>
            <person name="Harder C.B."/>
            <person name="Miyauchi S."/>
            <person name="Viragh M."/>
            <person name="Kuo A."/>
            <person name="Thoen E."/>
            <person name="Andreopoulos B."/>
            <person name="Lu D."/>
            <person name="Skrede I."/>
            <person name="Drula E."/>
            <person name="Henrissat B."/>
            <person name="Morin E."/>
            <person name="Kohler A."/>
            <person name="Barry K."/>
            <person name="LaButti K."/>
            <person name="Morin E."/>
            <person name="Salamov A."/>
            <person name="Lipzen A."/>
            <person name="Mereny Z."/>
            <person name="Hegedus B."/>
            <person name="Baldrian P."/>
            <person name="Stursova M."/>
            <person name="Weitz H."/>
            <person name="Taylor A."/>
            <person name="Grigoriev I.V."/>
            <person name="Nagy L.G."/>
            <person name="Martin F."/>
            <person name="Kauserud H."/>
        </authorList>
    </citation>
    <scope>NUCLEOTIDE SEQUENCE</scope>
    <source>
        <strain evidence="7">CBHHK200</strain>
    </source>
</reference>
<dbReference type="PROSITE" id="PS00623">
    <property type="entry name" value="GMC_OXRED_1"/>
    <property type="match status" value="1"/>
</dbReference>
<dbReference type="Pfam" id="PF05199">
    <property type="entry name" value="GMC_oxred_C"/>
    <property type="match status" value="1"/>
</dbReference>
<dbReference type="SUPFAM" id="SSF54373">
    <property type="entry name" value="FAD-linked reductases, C-terminal domain"/>
    <property type="match status" value="1"/>
</dbReference>
<dbReference type="GO" id="GO:0050660">
    <property type="term" value="F:flavin adenine dinucleotide binding"/>
    <property type="evidence" value="ECO:0007669"/>
    <property type="project" value="InterPro"/>
</dbReference>
<dbReference type="InterPro" id="IPR007867">
    <property type="entry name" value="GMC_OxRtase_C"/>
</dbReference>
<dbReference type="GO" id="GO:0016614">
    <property type="term" value="F:oxidoreductase activity, acting on CH-OH group of donors"/>
    <property type="evidence" value="ECO:0007669"/>
    <property type="project" value="InterPro"/>
</dbReference>
<evidence type="ECO:0000313" key="8">
    <source>
        <dbReference type="Proteomes" id="UP001218188"/>
    </source>
</evidence>
<evidence type="ECO:0000256" key="3">
    <source>
        <dbReference type="PIRSR" id="PIRSR000137-2"/>
    </source>
</evidence>
<evidence type="ECO:0000259" key="5">
    <source>
        <dbReference type="PROSITE" id="PS00623"/>
    </source>
</evidence>
<evidence type="ECO:0000256" key="2">
    <source>
        <dbReference type="ARBA" id="ARBA00010790"/>
    </source>
</evidence>
<dbReference type="Proteomes" id="UP001218188">
    <property type="component" value="Unassembled WGS sequence"/>
</dbReference>
<dbReference type="PIRSF" id="PIRSF000137">
    <property type="entry name" value="Alcohol_oxidase"/>
    <property type="match status" value="1"/>
</dbReference>
<dbReference type="Gene3D" id="3.30.560.10">
    <property type="entry name" value="Glucose Oxidase, domain 3"/>
    <property type="match status" value="1"/>
</dbReference>
<dbReference type="PANTHER" id="PTHR11552">
    <property type="entry name" value="GLUCOSE-METHANOL-CHOLINE GMC OXIDOREDUCTASE"/>
    <property type="match status" value="1"/>
</dbReference>
<dbReference type="InterPro" id="IPR000172">
    <property type="entry name" value="GMC_OxRdtase_N"/>
</dbReference>